<comment type="caution">
    <text evidence="1">The sequence shown here is derived from an EMBL/GenBank/DDBJ whole genome shotgun (WGS) entry which is preliminary data.</text>
</comment>
<dbReference type="EMBL" id="BBPA01000077">
    <property type="protein sequence ID" value="GAL95908.1"/>
    <property type="molecule type" value="Genomic_DNA"/>
</dbReference>
<proteinExistence type="predicted"/>
<evidence type="ECO:0000313" key="1">
    <source>
        <dbReference type="EMBL" id="GAL95908.1"/>
    </source>
</evidence>
<gene>
    <name evidence="1" type="ORF">N44_04764</name>
</gene>
<reference evidence="2" key="1">
    <citation type="journal article" date="2015" name="Genome">
        <title>Whole Genome Sequence of the Non-Microcystin-Producing Microcystis aeruginosa Strain NIES-44.</title>
        <authorList>
            <person name="Okano K."/>
            <person name="Miyata N."/>
            <person name="Ozaki Y."/>
        </authorList>
    </citation>
    <scope>NUCLEOTIDE SEQUENCE [LARGE SCALE GENOMIC DNA]</scope>
    <source>
        <strain evidence="2">NIES-44</strain>
    </source>
</reference>
<dbReference type="AlphaFoldDB" id="A0A0A1W2G3"/>
<evidence type="ECO:0000313" key="2">
    <source>
        <dbReference type="Proteomes" id="UP000030321"/>
    </source>
</evidence>
<sequence>MPEDVVPGQDLGVSLQALLGWMSHYGHLSYACTARMAGEKLAE</sequence>
<name>A0A0A1W2G3_MICAE</name>
<organism evidence="1 2">
    <name type="scientific">Microcystis aeruginosa NIES-44</name>
    <dbReference type="NCBI Taxonomy" id="449439"/>
    <lineage>
        <taxon>Bacteria</taxon>
        <taxon>Bacillati</taxon>
        <taxon>Cyanobacteriota</taxon>
        <taxon>Cyanophyceae</taxon>
        <taxon>Oscillatoriophycideae</taxon>
        <taxon>Chroococcales</taxon>
        <taxon>Microcystaceae</taxon>
        <taxon>Microcystis</taxon>
    </lineage>
</organism>
<accession>A0A0A1W2G3</accession>
<dbReference type="Proteomes" id="UP000030321">
    <property type="component" value="Unassembled WGS sequence"/>
</dbReference>
<protein>
    <submittedName>
        <fullName evidence="1">Uncharacterized protein</fullName>
    </submittedName>
</protein>